<sequence length="211" mass="23264">MVLREKLQLKVGQREDPRLEAVAFVSRNQGEQRSQMRATRTFGNEFQTCSHCKRQGHDKTRCFELIGYPEHWKNRGGKLGRGRGRGDGGRGFRGAMANAIQGRAGVISNEESTSGNIVQLPSLTQGQLDRLMSLLGTGDTNTSIHYALSGGMCNKEPQRTTDHQISNEGGQSNEEIESDINGADLITENVNSQDNIEDDSVTQEISEDSRP</sequence>
<keyword evidence="3" id="KW-1185">Reference proteome</keyword>
<gene>
    <name evidence="2" type="ORF">POM88_036640</name>
</gene>
<dbReference type="EMBL" id="JAUIZM010000008">
    <property type="protein sequence ID" value="KAK1370548.1"/>
    <property type="molecule type" value="Genomic_DNA"/>
</dbReference>
<evidence type="ECO:0000256" key="1">
    <source>
        <dbReference type="SAM" id="MobiDB-lite"/>
    </source>
</evidence>
<evidence type="ECO:0000313" key="2">
    <source>
        <dbReference type="EMBL" id="KAK1370548.1"/>
    </source>
</evidence>
<reference evidence="2" key="2">
    <citation type="submission" date="2023-05" db="EMBL/GenBank/DDBJ databases">
        <authorList>
            <person name="Schelkunov M.I."/>
        </authorList>
    </citation>
    <scope>NUCLEOTIDE SEQUENCE</scope>
    <source>
        <strain evidence="2">Hsosn_3</strain>
        <tissue evidence="2">Leaf</tissue>
    </source>
</reference>
<organism evidence="2 3">
    <name type="scientific">Heracleum sosnowskyi</name>
    <dbReference type="NCBI Taxonomy" id="360622"/>
    <lineage>
        <taxon>Eukaryota</taxon>
        <taxon>Viridiplantae</taxon>
        <taxon>Streptophyta</taxon>
        <taxon>Embryophyta</taxon>
        <taxon>Tracheophyta</taxon>
        <taxon>Spermatophyta</taxon>
        <taxon>Magnoliopsida</taxon>
        <taxon>eudicotyledons</taxon>
        <taxon>Gunneridae</taxon>
        <taxon>Pentapetalae</taxon>
        <taxon>asterids</taxon>
        <taxon>campanulids</taxon>
        <taxon>Apiales</taxon>
        <taxon>Apiaceae</taxon>
        <taxon>Apioideae</taxon>
        <taxon>apioid superclade</taxon>
        <taxon>Tordylieae</taxon>
        <taxon>Tordyliinae</taxon>
        <taxon>Heracleum</taxon>
    </lineage>
</organism>
<accession>A0AAD8MFW1</accession>
<dbReference type="AlphaFoldDB" id="A0AAD8MFW1"/>
<feature type="region of interest" description="Disordered" evidence="1">
    <location>
        <begin position="153"/>
        <end position="211"/>
    </location>
</feature>
<protein>
    <submittedName>
        <fullName evidence="2">Uncharacterized protein</fullName>
    </submittedName>
</protein>
<name>A0AAD8MFW1_9APIA</name>
<dbReference type="PANTHER" id="PTHR34222:SF33">
    <property type="entry name" value="RETROTRANSPOSON GAG DOMAIN-CONTAINING PROTEIN"/>
    <property type="match status" value="1"/>
</dbReference>
<feature type="compositionally biased region" description="Polar residues" evidence="1">
    <location>
        <begin position="163"/>
        <end position="173"/>
    </location>
</feature>
<evidence type="ECO:0000313" key="3">
    <source>
        <dbReference type="Proteomes" id="UP001237642"/>
    </source>
</evidence>
<proteinExistence type="predicted"/>
<comment type="caution">
    <text evidence="2">The sequence shown here is derived from an EMBL/GenBank/DDBJ whole genome shotgun (WGS) entry which is preliminary data.</text>
</comment>
<dbReference type="Proteomes" id="UP001237642">
    <property type="component" value="Unassembled WGS sequence"/>
</dbReference>
<reference evidence="2" key="1">
    <citation type="submission" date="2023-02" db="EMBL/GenBank/DDBJ databases">
        <title>Genome of toxic invasive species Heracleum sosnowskyi carries increased number of genes despite the absence of recent whole-genome duplications.</title>
        <authorList>
            <person name="Schelkunov M."/>
            <person name="Shtratnikova V."/>
            <person name="Makarenko M."/>
            <person name="Klepikova A."/>
            <person name="Omelchenko D."/>
            <person name="Novikova G."/>
            <person name="Obukhova E."/>
            <person name="Bogdanov V."/>
            <person name="Penin A."/>
            <person name="Logacheva M."/>
        </authorList>
    </citation>
    <scope>NUCLEOTIDE SEQUENCE</scope>
    <source>
        <strain evidence="2">Hsosn_3</strain>
        <tissue evidence="2">Leaf</tissue>
    </source>
</reference>
<dbReference type="PANTHER" id="PTHR34222">
    <property type="entry name" value="GAG_PRE-INTEGRS DOMAIN-CONTAINING PROTEIN"/>
    <property type="match status" value="1"/>
</dbReference>